<dbReference type="PANTHER" id="PTHR24148:SF64">
    <property type="entry name" value="HETEROKARYON INCOMPATIBILITY DOMAIN-CONTAINING PROTEIN"/>
    <property type="match status" value="1"/>
</dbReference>
<dbReference type="PANTHER" id="PTHR24148">
    <property type="entry name" value="ANKYRIN REPEAT DOMAIN-CONTAINING PROTEIN 39 HOMOLOG-RELATED"/>
    <property type="match status" value="1"/>
</dbReference>
<gene>
    <name evidence="2" type="ORF">QQS21_003261</name>
</gene>
<name>A0AAJ0CTN9_9HYPO</name>
<organism evidence="2 3">
    <name type="scientific">Conoideocrella luteorostrata</name>
    <dbReference type="NCBI Taxonomy" id="1105319"/>
    <lineage>
        <taxon>Eukaryota</taxon>
        <taxon>Fungi</taxon>
        <taxon>Dikarya</taxon>
        <taxon>Ascomycota</taxon>
        <taxon>Pezizomycotina</taxon>
        <taxon>Sordariomycetes</taxon>
        <taxon>Hypocreomycetidae</taxon>
        <taxon>Hypocreales</taxon>
        <taxon>Clavicipitaceae</taxon>
        <taxon>Conoideocrella</taxon>
    </lineage>
</organism>
<dbReference type="AlphaFoldDB" id="A0AAJ0CTN9"/>
<evidence type="ECO:0000313" key="3">
    <source>
        <dbReference type="Proteomes" id="UP001251528"/>
    </source>
</evidence>
<dbReference type="Proteomes" id="UP001251528">
    <property type="component" value="Unassembled WGS sequence"/>
</dbReference>
<evidence type="ECO:0000259" key="1">
    <source>
        <dbReference type="Pfam" id="PF06985"/>
    </source>
</evidence>
<proteinExistence type="predicted"/>
<reference evidence="2" key="1">
    <citation type="submission" date="2023-06" db="EMBL/GenBank/DDBJ databases">
        <title>Conoideocrella luteorostrata (Hypocreales: Clavicipitaceae), a potential biocontrol fungus for elongate hemlock scale in United States Christmas tree production areas.</title>
        <authorList>
            <person name="Barrett H."/>
            <person name="Lovett B."/>
            <person name="Macias A.M."/>
            <person name="Stajich J.E."/>
            <person name="Kasson M.T."/>
        </authorList>
    </citation>
    <scope>NUCLEOTIDE SEQUENCE</scope>
    <source>
        <strain evidence="2">ARSEF 14590</strain>
    </source>
</reference>
<dbReference type="Pfam" id="PF06985">
    <property type="entry name" value="HET"/>
    <property type="match status" value="1"/>
</dbReference>
<comment type="caution">
    <text evidence="2">The sequence shown here is derived from an EMBL/GenBank/DDBJ whole genome shotgun (WGS) entry which is preliminary data.</text>
</comment>
<protein>
    <recommendedName>
        <fullName evidence="1">Heterokaryon incompatibility domain-containing protein</fullName>
    </recommendedName>
</protein>
<keyword evidence="3" id="KW-1185">Reference proteome</keyword>
<evidence type="ECO:0000313" key="2">
    <source>
        <dbReference type="EMBL" id="KAK2606330.1"/>
    </source>
</evidence>
<dbReference type="InterPro" id="IPR010730">
    <property type="entry name" value="HET"/>
</dbReference>
<sequence length="748" mass="84342">MAPMLPLRLLGRKGGDFFVFETSTQPVDSYDIISYTWGDEVQPYKCDIPGVDWDVTIAAQKLGDIKRLMMEADIRYLWVDCICINQTSSTEKAFEIAKMYEYYKSALKCHILMDMPVVWNPQEIVDNLKFIDHVLSYMGGAALASEAIGLTPNLINRLAMWANDKDWTFDVDKSLVRSASVDMGVVNCYSTCIKHVISLFDNLYFTRVWTFQEMILGKNVTMWGINRQIISCLGELHVWMDLTIESKDKAYKLQEWIRNSRVLKTASVNAILRIIEEDNELLESLQLQVRGINCAKTDIINGGPNWWYENYKGVSNIFSAFSLTPRRCKKRADIFRGLLGVFSGLFSAEEIERDLSGDDMEGISFRFFKQLSLKTGLAWTKLAVSSKERGEWDWIPLVESSSSQDMATDCLASVVHIGRLKQNGQAKTQALTGIKGTPRKYMKITLEENRNSDFQFIFKGCNCGKKVKTGTFSKEPIPINDHPKDIMRDETGRVLVQCATILGSIMDPTGDITQYRRRLLYKLQPYWEVSDPNAKPTGWVDRCVSGTPWANPHTWIRPHNWSMNYRMVDLIRCGSRLANGTAANISCKVTVNCGCIISGPFSLIFEAITAVYGSFLGDTSATLDADNRIILKDGLGLVQVGDIGRTFSLVSFGGDINSYRSHASSCRSTKIDRPVLPALEWPIGRALVREEFVHDMTNMMRDYGYVETGGSGNLLICRNHPLGPYKLIGVCVDEHIFNTKGRGSVTIR</sequence>
<accession>A0AAJ0CTN9</accession>
<feature type="domain" description="Heterokaryon incompatibility" evidence="1">
    <location>
        <begin position="30"/>
        <end position="213"/>
    </location>
</feature>
<dbReference type="EMBL" id="JASWJB010000042">
    <property type="protein sequence ID" value="KAK2606330.1"/>
    <property type="molecule type" value="Genomic_DNA"/>
</dbReference>
<dbReference type="InterPro" id="IPR052895">
    <property type="entry name" value="HetReg/Transcr_Mod"/>
</dbReference>